<evidence type="ECO:0000313" key="2">
    <source>
        <dbReference type="Proteomes" id="UP000004394"/>
    </source>
</evidence>
<proteinExistence type="predicted"/>
<dbReference type="EMBL" id="AEEI01000068">
    <property type="protein sequence ID" value="EFM00760.1"/>
    <property type="molecule type" value="Genomic_DNA"/>
</dbReference>
<evidence type="ECO:0000313" key="1">
    <source>
        <dbReference type="EMBL" id="EFM00760.1"/>
    </source>
</evidence>
<comment type="caution">
    <text evidence="1">The sequence shown here is derived from an EMBL/GenBank/DDBJ whole genome shotgun (WGS) entry which is preliminary data.</text>
</comment>
<gene>
    <name evidence="1" type="ORF">HMPREF0658_2313</name>
</gene>
<protein>
    <submittedName>
        <fullName evidence="1">Uncharacterized protein</fullName>
    </submittedName>
</protein>
<dbReference type="BioCyc" id="PMAR862515-HMP:GMOO-2352-MONOMER"/>
<dbReference type="AlphaFoldDB" id="E0NVV8"/>
<dbReference type="HOGENOM" id="CLU_3083218_0_0_10"/>
<sequence>MFNLNNDSYYLNFSYFSFTDTHEKASAKSFESSLQMLETVGHQPAPDTPLSP</sequence>
<accession>E0NVV8</accession>
<dbReference type="Proteomes" id="UP000004394">
    <property type="component" value="Unassembled WGS sequence"/>
</dbReference>
<name>E0NVV8_9BACT</name>
<keyword evidence="2" id="KW-1185">Reference proteome</keyword>
<organism evidence="1 2">
    <name type="scientific">Hoylesella marshii DSM 16973 = JCM 13450</name>
    <dbReference type="NCBI Taxonomy" id="862515"/>
    <lineage>
        <taxon>Bacteria</taxon>
        <taxon>Pseudomonadati</taxon>
        <taxon>Bacteroidota</taxon>
        <taxon>Bacteroidia</taxon>
        <taxon>Bacteroidales</taxon>
        <taxon>Prevotellaceae</taxon>
        <taxon>Hoylesella</taxon>
    </lineage>
</organism>
<reference evidence="1" key="1">
    <citation type="submission" date="2010-07" db="EMBL/GenBank/DDBJ databases">
        <authorList>
            <person name="Muzny D."/>
            <person name="Qin X."/>
            <person name="Deng J."/>
            <person name="Jiang H."/>
            <person name="Liu Y."/>
            <person name="Qu J."/>
            <person name="Song X.-Z."/>
            <person name="Zhang L."/>
            <person name="Thornton R."/>
            <person name="Coyle M."/>
            <person name="Francisco L."/>
            <person name="Jackson L."/>
            <person name="Javaid M."/>
            <person name="Korchina V."/>
            <person name="Kovar C."/>
            <person name="Mata R."/>
            <person name="Mathew T."/>
            <person name="Ngo R."/>
            <person name="Nguyen L."/>
            <person name="Nguyen N."/>
            <person name="Okwuonu G."/>
            <person name="Ongeri F."/>
            <person name="Pham C."/>
            <person name="Simmons D."/>
            <person name="Wilczek-Boney K."/>
            <person name="Hale W."/>
            <person name="Jakkamsetti A."/>
            <person name="Pham P."/>
            <person name="Ruth R."/>
            <person name="San Lucas F."/>
            <person name="Warren J."/>
            <person name="Zhang J."/>
            <person name="Zhao Z."/>
            <person name="Zhou C."/>
            <person name="Zhu D."/>
            <person name="Lee S."/>
            <person name="Bess C."/>
            <person name="Blankenburg K."/>
            <person name="Forbes L."/>
            <person name="Fu Q."/>
            <person name="Gubbala S."/>
            <person name="Hirani K."/>
            <person name="Jayaseelan J.C."/>
            <person name="Lara F."/>
            <person name="Munidasa M."/>
            <person name="Palculict T."/>
            <person name="Patil S."/>
            <person name="Pu L.-L."/>
            <person name="Saada N."/>
            <person name="Tang L."/>
            <person name="Weissenberger G."/>
            <person name="Zhu Y."/>
            <person name="Hemphill L."/>
            <person name="Shang Y."/>
            <person name="Youmans B."/>
            <person name="Ayvaz T."/>
            <person name="Ross M."/>
            <person name="Santibanez J."/>
            <person name="Aqrawi P."/>
            <person name="Gross S."/>
            <person name="Joshi V."/>
            <person name="Fowler G."/>
            <person name="Nazareth L."/>
            <person name="Reid J."/>
            <person name="Worley K."/>
            <person name="Petrosino J."/>
            <person name="Highlander S."/>
            <person name="Gibbs R."/>
        </authorList>
    </citation>
    <scope>NUCLEOTIDE SEQUENCE [LARGE SCALE GENOMIC DNA]</scope>
    <source>
        <strain evidence="1">DSM 16973</strain>
    </source>
</reference>